<dbReference type="PROSITE" id="PS51257">
    <property type="entry name" value="PROKAR_LIPOPROTEIN"/>
    <property type="match status" value="1"/>
</dbReference>
<proteinExistence type="predicted"/>
<dbReference type="AlphaFoldDB" id="A0A1M7Y4U3"/>
<evidence type="ECO:0000313" key="2">
    <source>
        <dbReference type="EMBL" id="SHO47209.1"/>
    </source>
</evidence>
<evidence type="ECO:0000313" key="3">
    <source>
        <dbReference type="Proteomes" id="UP000184603"/>
    </source>
</evidence>
<dbReference type="Proteomes" id="UP000184603">
    <property type="component" value="Unassembled WGS sequence"/>
</dbReference>
<dbReference type="OrthoDB" id="9796758at2"/>
<dbReference type="EMBL" id="FRFE01000007">
    <property type="protein sequence ID" value="SHO47209.1"/>
    <property type="molecule type" value="Genomic_DNA"/>
</dbReference>
<organism evidence="2 3">
    <name type="scientific">Desulfopila aestuarii DSM 18488</name>
    <dbReference type="NCBI Taxonomy" id="1121416"/>
    <lineage>
        <taxon>Bacteria</taxon>
        <taxon>Pseudomonadati</taxon>
        <taxon>Thermodesulfobacteriota</taxon>
        <taxon>Desulfobulbia</taxon>
        <taxon>Desulfobulbales</taxon>
        <taxon>Desulfocapsaceae</taxon>
        <taxon>Desulfopila</taxon>
    </lineage>
</organism>
<keyword evidence="1" id="KW-0732">Signal</keyword>
<sequence>MKRLSCITLLAVTLMLTGCAGAKRPVLYPNSYFNQVGQQQAEMDIDACMYAAEASGANSGKGTELVKDTAKAGAVGGATGAVVGAIASGTSVGRGAAIGGAGAATATLVGGAFDAAEPTDIYIRFVDMCLQEKGYQLIGWR</sequence>
<reference evidence="2 3" key="1">
    <citation type="submission" date="2016-12" db="EMBL/GenBank/DDBJ databases">
        <authorList>
            <person name="Song W.-J."/>
            <person name="Kurnit D.M."/>
        </authorList>
    </citation>
    <scope>NUCLEOTIDE SEQUENCE [LARGE SCALE GENOMIC DNA]</scope>
    <source>
        <strain evidence="2 3">DSM 18488</strain>
    </source>
</reference>
<feature type="chain" id="PRO_5013246674" description="Glycine-zipper containing OmpA-like membrane domain-containing protein" evidence="1">
    <location>
        <begin position="23"/>
        <end position="141"/>
    </location>
</feature>
<protein>
    <recommendedName>
        <fullName evidence="4">Glycine-zipper containing OmpA-like membrane domain-containing protein</fullName>
    </recommendedName>
</protein>
<feature type="signal peptide" evidence="1">
    <location>
        <begin position="1"/>
        <end position="22"/>
    </location>
</feature>
<evidence type="ECO:0000256" key="1">
    <source>
        <dbReference type="SAM" id="SignalP"/>
    </source>
</evidence>
<keyword evidence="3" id="KW-1185">Reference proteome</keyword>
<dbReference type="STRING" id="1121416.SAMN02745220_01784"/>
<gene>
    <name evidence="2" type="ORF">SAMN02745220_01784</name>
</gene>
<dbReference type="RefSeq" id="WP_073613103.1">
    <property type="nucleotide sequence ID" value="NZ_FRFE01000007.1"/>
</dbReference>
<accession>A0A1M7Y4U3</accession>
<name>A0A1M7Y4U3_9BACT</name>
<evidence type="ECO:0008006" key="4">
    <source>
        <dbReference type="Google" id="ProtNLM"/>
    </source>
</evidence>